<accession>A0A9D2NR94</accession>
<protein>
    <submittedName>
        <fullName evidence="1">Uncharacterized protein</fullName>
    </submittedName>
</protein>
<organism evidence="1 2">
    <name type="scientific">Candidatus Merdibacter merdavium</name>
    <dbReference type="NCBI Taxonomy" id="2838692"/>
    <lineage>
        <taxon>Bacteria</taxon>
        <taxon>Bacillati</taxon>
        <taxon>Bacillota</taxon>
        <taxon>Erysipelotrichia</taxon>
        <taxon>Erysipelotrichales</taxon>
        <taxon>Erysipelotrichaceae</taxon>
        <taxon>Merdibacter</taxon>
    </lineage>
</organism>
<name>A0A9D2NR94_9FIRM</name>
<sequence length="92" mass="10240">MKHWPVIRQPERYAGKKLFIGFVTDLYSRRSRPIGVPVPCSGTGVKLTIAAKNDLIRASPDARVSLPVNTLDEAFKNDMDDAVSIARWLDVS</sequence>
<dbReference type="EMBL" id="DWWM01000055">
    <property type="protein sequence ID" value="HJC37161.1"/>
    <property type="molecule type" value="Genomic_DNA"/>
</dbReference>
<reference evidence="1" key="1">
    <citation type="journal article" date="2021" name="PeerJ">
        <title>Extensive microbial diversity within the chicken gut microbiome revealed by metagenomics and culture.</title>
        <authorList>
            <person name="Gilroy R."/>
            <person name="Ravi A."/>
            <person name="Getino M."/>
            <person name="Pursley I."/>
            <person name="Horton D.L."/>
            <person name="Alikhan N.F."/>
            <person name="Baker D."/>
            <person name="Gharbi K."/>
            <person name="Hall N."/>
            <person name="Watson M."/>
            <person name="Adriaenssens E.M."/>
            <person name="Foster-Nyarko E."/>
            <person name="Jarju S."/>
            <person name="Secka A."/>
            <person name="Antonio M."/>
            <person name="Oren A."/>
            <person name="Chaudhuri R.R."/>
            <person name="La Ragione R."/>
            <person name="Hildebrand F."/>
            <person name="Pallen M.J."/>
        </authorList>
    </citation>
    <scope>NUCLEOTIDE SEQUENCE</scope>
    <source>
        <strain evidence="1">CHK187-11901</strain>
    </source>
</reference>
<evidence type="ECO:0000313" key="2">
    <source>
        <dbReference type="Proteomes" id="UP000823896"/>
    </source>
</evidence>
<gene>
    <name evidence="1" type="ORF">H9702_08565</name>
</gene>
<proteinExistence type="predicted"/>
<reference evidence="1" key="2">
    <citation type="submission" date="2021-04" db="EMBL/GenBank/DDBJ databases">
        <authorList>
            <person name="Gilroy R."/>
        </authorList>
    </citation>
    <scope>NUCLEOTIDE SEQUENCE</scope>
    <source>
        <strain evidence="1">CHK187-11901</strain>
    </source>
</reference>
<dbReference type="AlphaFoldDB" id="A0A9D2NR94"/>
<comment type="caution">
    <text evidence="1">The sequence shown here is derived from an EMBL/GenBank/DDBJ whole genome shotgun (WGS) entry which is preliminary data.</text>
</comment>
<dbReference type="Proteomes" id="UP000823896">
    <property type="component" value="Unassembled WGS sequence"/>
</dbReference>
<evidence type="ECO:0000313" key="1">
    <source>
        <dbReference type="EMBL" id="HJC37161.1"/>
    </source>
</evidence>